<evidence type="ECO:0000313" key="2">
    <source>
        <dbReference type="Proteomes" id="UP000824120"/>
    </source>
</evidence>
<keyword evidence="2" id="KW-1185">Reference proteome</keyword>
<evidence type="ECO:0000313" key="1">
    <source>
        <dbReference type="EMBL" id="KAG5568143.1"/>
    </source>
</evidence>
<reference evidence="1" key="1">
    <citation type="submission" date="2020-09" db="EMBL/GenBank/DDBJ databases">
        <title>De no assembly of potato wild relative species, Solanum commersonii.</title>
        <authorList>
            <person name="Cho K."/>
        </authorList>
    </citation>
    <scope>NUCLEOTIDE SEQUENCE</scope>
    <source>
        <strain evidence="1">LZ3.2</strain>
        <tissue evidence="1">Leaf</tissue>
    </source>
</reference>
<organism evidence="1 2">
    <name type="scientific">Solanum commersonii</name>
    <name type="common">Commerson's wild potato</name>
    <name type="synonym">Commerson's nightshade</name>
    <dbReference type="NCBI Taxonomy" id="4109"/>
    <lineage>
        <taxon>Eukaryota</taxon>
        <taxon>Viridiplantae</taxon>
        <taxon>Streptophyta</taxon>
        <taxon>Embryophyta</taxon>
        <taxon>Tracheophyta</taxon>
        <taxon>Spermatophyta</taxon>
        <taxon>Magnoliopsida</taxon>
        <taxon>eudicotyledons</taxon>
        <taxon>Gunneridae</taxon>
        <taxon>Pentapetalae</taxon>
        <taxon>asterids</taxon>
        <taxon>lamiids</taxon>
        <taxon>Solanales</taxon>
        <taxon>Solanaceae</taxon>
        <taxon>Solanoideae</taxon>
        <taxon>Solaneae</taxon>
        <taxon>Solanum</taxon>
    </lineage>
</organism>
<comment type="caution">
    <text evidence="1">The sequence shown here is derived from an EMBL/GenBank/DDBJ whole genome shotgun (WGS) entry which is preliminary data.</text>
</comment>
<protein>
    <submittedName>
        <fullName evidence="1">Uncharacterized protein</fullName>
    </submittedName>
</protein>
<dbReference type="AlphaFoldDB" id="A0A9J5VYK5"/>
<sequence>MGSRPADPPEHVAARISRRAASQILGAIGGIWRAHPAFDAAGRLHPAVGCSAASGAVLEANFERICVGKSSGDLIGVKGGLRLSGEAFGGVRRKKIDAGELDLAWWAFG</sequence>
<proteinExistence type="predicted"/>
<dbReference type="Proteomes" id="UP000824120">
    <property type="component" value="Unassembled WGS sequence"/>
</dbReference>
<name>A0A9J5VYK5_SOLCO</name>
<accession>A0A9J5VYK5</accession>
<dbReference type="EMBL" id="JACXVP010000225">
    <property type="protein sequence ID" value="KAG5568143.1"/>
    <property type="molecule type" value="Genomic_DNA"/>
</dbReference>
<gene>
    <name evidence="1" type="ORF">H5410_064841</name>
</gene>